<keyword evidence="1" id="KW-0862">Zinc</keyword>
<evidence type="ECO:0000313" key="3">
    <source>
        <dbReference type="EMBL" id="SDT11451.1"/>
    </source>
</evidence>
<dbReference type="GO" id="GO:0016811">
    <property type="term" value="F:hydrolase activity, acting on carbon-nitrogen (but not peptide) bonds, in linear amides"/>
    <property type="evidence" value="ECO:0007669"/>
    <property type="project" value="TreeGrafter"/>
</dbReference>
<dbReference type="EMBL" id="LT629732">
    <property type="protein sequence ID" value="SDT11451.1"/>
    <property type="molecule type" value="Genomic_DNA"/>
</dbReference>
<dbReference type="Pfam" id="PF02585">
    <property type="entry name" value="PIG-L"/>
    <property type="match status" value="1"/>
</dbReference>
<accession>A0A1H1XQX5</accession>
<name>A0A1H1XQX5_9ACTN</name>
<proteinExistence type="predicted"/>
<protein>
    <submittedName>
        <fullName evidence="3">N-acetylglucosaminyl deacetylase, LmbE family</fullName>
    </submittedName>
</protein>
<dbReference type="AlphaFoldDB" id="A0A1H1XQX5"/>
<feature type="region of interest" description="Disordered" evidence="2">
    <location>
        <begin position="68"/>
        <end position="92"/>
    </location>
</feature>
<evidence type="ECO:0000256" key="1">
    <source>
        <dbReference type="ARBA" id="ARBA00022833"/>
    </source>
</evidence>
<reference evidence="3 4" key="1">
    <citation type="submission" date="2016-10" db="EMBL/GenBank/DDBJ databases">
        <authorList>
            <person name="de Groot N.N."/>
        </authorList>
    </citation>
    <scope>NUCLEOTIDE SEQUENCE [LARGE SCALE GENOMIC DNA]</scope>
    <source>
        <strain evidence="3 4">DSM 22024</strain>
    </source>
</reference>
<dbReference type="Gene3D" id="3.40.50.10320">
    <property type="entry name" value="LmbE-like"/>
    <property type="match status" value="1"/>
</dbReference>
<dbReference type="Proteomes" id="UP000198983">
    <property type="component" value="Chromosome I"/>
</dbReference>
<dbReference type="PANTHER" id="PTHR12993:SF11">
    <property type="entry name" value="N-ACETYLGLUCOSAMINYL-PHOSPHATIDYLINOSITOL DE-N-ACETYLASE"/>
    <property type="match status" value="1"/>
</dbReference>
<dbReference type="InterPro" id="IPR003737">
    <property type="entry name" value="GlcNAc_PI_deacetylase-related"/>
</dbReference>
<dbReference type="STRING" id="117157.SAMN04489717_5086"/>
<feature type="compositionally biased region" description="Gly residues" evidence="2">
    <location>
        <begin position="72"/>
        <end position="84"/>
    </location>
</feature>
<sequence>MSLRTRRFRTHPCEGGGMGRTCVFFHAHPDDEALFTSGTMARLAAEGHRVVLVVATAGDQGLAAPESIIAGTGRGTSGGAGRGSGAPADRTAAPRLGDVRLAELRASAAALGVARVEHLGYADSGLDGRAEPTWAPAFVRADVDEAAGRLATLLAEEHADLVTTYDPAGGYGHPDHVRVHQVGARAAELAGTPTVLEATVDRELLLRALRLVGRVYRFPPEFDVSSFERAFAPRPEITHRIDVRRYARAKRASLAAHATQATGGDSVRTVAALRRLPGPLFRLVLGTEWYVQRDLAPGTRLTHPLAGLATSRTPGGAR</sequence>
<evidence type="ECO:0000256" key="2">
    <source>
        <dbReference type="SAM" id="MobiDB-lite"/>
    </source>
</evidence>
<dbReference type="SUPFAM" id="SSF102588">
    <property type="entry name" value="LmbE-like"/>
    <property type="match status" value="1"/>
</dbReference>
<dbReference type="InterPro" id="IPR024078">
    <property type="entry name" value="LmbE-like_dom_sf"/>
</dbReference>
<dbReference type="PANTHER" id="PTHR12993">
    <property type="entry name" value="N-ACETYLGLUCOSAMINYL-PHOSPHATIDYLINOSITOL DE-N-ACETYLASE-RELATED"/>
    <property type="match status" value="1"/>
</dbReference>
<keyword evidence="4" id="KW-1185">Reference proteome</keyword>
<dbReference type="GO" id="GO:0016137">
    <property type="term" value="P:glycoside metabolic process"/>
    <property type="evidence" value="ECO:0007669"/>
    <property type="project" value="UniProtKB-ARBA"/>
</dbReference>
<gene>
    <name evidence="3" type="ORF">SAMN04489717_5086</name>
</gene>
<evidence type="ECO:0000313" key="4">
    <source>
        <dbReference type="Proteomes" id="UP000198983"/>
    </source>
</evidence>
<organism evidence="3 4">
    <name type="scientific">Actinopolymorpha singaporensis</name>
    <dbReference type="NCBI Taxonomy" id="117157"/>
    <lineage>
        <taxon>Bacteria</taxon>
        <taxon>Bacillati</taxon>
        <taxon>Actinomycetota</taxon>
        <taxon>Actinomycetes</taxon>
        <taxon>Propionibacteriales</taxon>
        <taxon>Actinopolymorphaceae</taxon>
        <taxon>Actinopolymorpha</taxon>
    </lineage>
</organism>